<name>A0A645CBP1_9ZZZZ</name>
<evidence type="ECO:0000313" key="3">
    <source>
        <dbReference type="EMBL" id="MPM74302.1"/>
    </source>
</evidence>
<organism evidence="3">
    <name type="scientific">bioreactor metagenome</name>
    <dbReference type="NCBI Taxonomy" id="1076179"/>
    <lineage>
        <taxon>unclassified sequences</taxon>
        <taxon>metagenomes</taxon>
        <taxon>ecological metagenomes</taxon>
    </lineage>
</organism>
<keyword evidence="1" id="KW-0238">DNA-binding</keyword>
<evidence type="ECO:0000259" key="2">
    <source>
        <dbReference type="Pfam" id="PF17932"/>
    </source>
</evidence>
<evidence type="ECO:0000256" key="1">
    <source>
        <dbReference type="ARBA" id="ARBA00023125"/>
    </source>
</evidence>
<dbReference type="SUPFAM" id="SSF48498">
    <property type="entry name" value="Tetracyclin repressor-like, C-terminal domain"/>
    <property type="match status" value="1"/>
</dbReference>
<dbReference type="InterPro" id="IPR036271">
    <property type="entry name" value="Tet_transcr_reg_TetR-rel_C_sf"/>
</dbReference>
<dbReference type="AlphaFoldDB" id="A0A645CBP1"/>
<dbReference type="PANTHER" id="PTHR30055">
    <property type="entry name" value="HTH-TYPE TRANSCRIPTIONAL REGULATOR RUTR"/>
    <property type="match status" value="1"/>
</dbReference>
<dbReference type="PANTHER" id="PTHR30055:SF226">
    <property type="entry name" value="HTH-TYPE TRANSCRIPTIONAL REGULATOR PKSA"/>
    <property type="match status" value="1"/>
</dbReference>
<sequence length="150" mass="16608">MSRGVLYNYFANKEAIARSIVEASFDELSARLEEIASGPQSASDRLRAMAEWNVSSALNQREFLRAFMENLPPPNKPRPHMAEHHRRRDAVFAAVIADGVASGEFAGIDIPAAVLMLSGILHESCIRSLFRGETPQIDRVMTLFLRGIAP</sequence>
<dbReference type="GO" id="GO:0000976">
    <property type="term" value="F:transcription cis-regulatory region binding"/>
    <property type="evidence" value="ECO:0007669"/>
    <property type="project" value="TreeGrafter"/>
</dbReference>
<dbReference type="InterPro" id="IPR009057">
    <property type="entry name" value="Homeodomain-like_sf"/>
</dbReference>
<dbReference type="GO" id="GO:0003700">
    <property type="term" value="F:DNA-binding transcription factor activity"/>
    <property type="evidence" value="ECO:0007669"/>
    <property type="project" value="TreeGrafter"/>
</dbReference>
<comment type="caution">
    <text evidence="3">The sequence shown here is derived from an EMBL/GenBank/DDBJ whole genome shotgun (WGS) entry which is preliminary data.</text>
</comment>
<reference evidence="3" key="1">
    <citation type="submission" date="2019-08" db="EMBL/GenBank/DDBJ databases">
        <authorList>
            <person name="Kucharzyk K."/>
            <person name="Murdoch R.W."/>
            <person name="Higgins S."/>
            <person name="Loffler F."/>
        </authorList>
    </citation>
    <scope>NUCLEOTIDE SEQUENCE</scope>
</reference>
<dbReference type="InterPro" id="IPR050109">
    <property type="entry name" value="HTH-type_TetR-like_transc_reg"/>
</dbReference>
<dbReference type="EMBL" id="VSSQ01025873">
    <property type="protein sequence ID" value="MPM74302.1"/>
    <property type="molecule type" value="Genomic_DNA"/>
</dbReference>
<feature type="domain" description="HTH-type transcriptional repressor KstR2 C-terminal" evidence="2">
    <location>
        <begin position="40"/>
        <end position="123"/>
    </location>
</feature>
<proteinExistence type="predicted"/>
<protein>
    <recommendedName>
        <fullName evidence="2">HTH-type transcriptional repressor KstR2 C-terminal domain-containing protein</fullName>
    </recommendedName>
</protein>
<gene>
    <name evidence="3" type="ORF">SDC9_121288</name>
</gene>
<dbReference type="Gene3D" id="1.10.357.10">
    <property type="entry name" value="Tetracycline Repressor, domain 2"/>
    <property type="match status" value="1"/>
</dbReference>
<dbReference type="SUPFAM" id="SSF46689">
    <property type="entry name" value="Homeodomain-like"/>
    <property type="match status" value="1"/>
</dbReference>
<dbReference type="InterPro" id="IPR041490">
    <property type="entry name" value="KstR2_TetR_C"/>
</dbReference>
<dbReference type="Pfam" id="PF17932">
    <property type="entry name" value="TetR_C_24"/>
    <property type="match status" value="1"/>
</dbReference>
<accession>A0A645CBP1</accession>